<evidence type="ECO:0000256" key="4">
    <source>
        <dbReference type="ARBA" id="ARBA00023136"/>
    </source>
</evidence>
<evidence type="ECO:0000313" key="7">
    <source>
        <dbReference type="Proteomes" id="UP001224997"/>
    </source>
</evidence>
<keyword evidence="3 5" id="KW-1133">Transmembrane helix</keyword>
<dbReference type="PRINTS" id="PR01840">
    <property type="entry name" value="TATCFAMILY"/>
</dbReference>
<keyword evidence="5" id="KW-0653">Protein transport</keyword>
<evidence type="ECO:0000256" key="5">
    <source>
        <dbReference type="HAMAP-Rule" id="MF_00902"/>
    </source>
</evidence>
<comment type="similarity">
    <text evidence="5">Belongs to the TatC family.</text>
</comment>
<feature type="transmembrane region" description="Helical" evidence="5">
    <location>
        <begin position="80"/>
        <end position="99"/>
    </location>
</feature>
<comment type="subunit">
    <text evidence="5">The Tat system comprises two distinct complexes: a TatABC complex, containing multiple copies of TatA, TatB and TatC subunits, and a separate TatA complex, containing only TatA subunits. Substrates initially bind to the TatABC complex, which probably triggers association of the separate TatA complex to form the active translocon.</text>
</comment>
<sequence>MPGTPPRDDDIDDSSAPLIEHLAELRTRIIWSLLAFIVAMVLCYTVWNPIYNFLTRPICYALEGRGQECGLILLKLQEGFFVAIRISLLGGFVLAFPIIGYQMWRFVAPGLYRNEKQAFLPFLIASPVMFFIGAAFAYYIILPMAYDFFLGFQQGPLALPDDATGTAPVPADNPMAAIVFQGSVDEYLSLTTKFILAFGLSFQLPVLLTLMGKAGLVSAAGLGSVRRYAVVAILVLAAVATPPDVISQVVLFTVVYGLYEVSIHLVRRIERRREADLRAQGLWVDEDEAGEKDQA</sequence>
<comment type="subcellular location">
    <subcellularLocation>
        <location evidence="5">Cell membrane</location>
        <topology evidence="5">Multi-pass membrane protein</topology>
    </subcellularLocation>
    <subcellularLocation>
        <location evidence="1">Membrane</location>
        <topology evidence="1">Multi-pass membrane protein</topology>
    </subcellularLocation>
</comment>
<keyword evidence="5" id="KW-0811">Translocation</keyword>
<gene>
    <name evidence="5 6" type="primary">tatC</name>
    <name evidence="6" type="ORF">Q5Y72_17570</name>
</gene>
<protein>
    <recommendedName>
        <fullName evidence="5">Sec-independent protein translocase protein TatC</fullName>
    </recommendedName>
</protein>
<accession>A0ABT9JGH8</accession>
<dbReference type="InterPro" id="IPR002033">
    <property type="entry name" value="TatC"/>
</dbReference>
<dbReference type="PANTHER" id="PTHR30371:SF0">
    <property type="entry name" value="SEC-INDEPENDENT PROTEIN TRANSLOCASE PROTEIN TATC, CHLOROPLASTIC-RELATED"/>
    <property type="match status" value="1"/>
</dbReference>
<feature type="transmembrane region" description="Helical" evidence="5">
    <location>
        <begin position="246"/>
        <end position="266"/>
    </location>
</feature>
<reference evidence="6 7" key="1">
    <citation type="submission" date="2023-08" db="EMBL/GenBank/DDBJ databases">
        <authorList>
            <person name="Park J.-S."/>
        </authorList>
    </citation>
    <scope>NUCLEOTIDE SEQUENCE [LARGE SCALE GENOMIC DNA]</scope>
    <source>
        <strain evidence="6 7">2205BS29-5</strain>
    </source>
</reference>
<evidence type="ECO:0000256" key="3">
    <source>
        <dbReference type="ARBA" id="ARBA00022989"/>
    </source>
</evidence>
<evidence type="ECO:0000256" key="1">
    <source>
        <dbReference type="ARBA" id="ARBA00004141"/>
    </source>
</evidence>
<dbReference type="EMBL" id="JAVAMQ010000025">
    <property type="protein sequence ID" value="MDP5308894.1"/>
    <property type="molecule type" value="Genomic_DNA"/>
</dbReference>
<proteinExistence type="inferred from homology"/>
<dbReference type="PANTHER" id="PTHR30371">
    <property type="entry name" value="SEC-INDEPENDENT PROTEIN TRANSLOCASE PROTEIN TATC"/>
    <property type="match status" value="1"/>
</dbReference>
<keyword evidence="7" id="KW-1185">Reference proteome</keyword>
<feature type="transmembrane region" description="Helical" evidence="5">
    <location>
        <begin position="119"/>
        <end position="141"/>
    </location>
</feature>
<feature type="transmembrane region" description="Helical" evidence="5">
    <location>
        <begin position="224"/>
        <end position="240"/>
    </location>
</feature>
<dbReference type="Proteomes" id="UP001224997">
    <property type="component" value="Unassembled WGS sequence"/>
</dbReference>
<feature type="transmembrane region" description="Helical" evidence="5">
    <location>
        <begin position="194"/>
        <end position="212"/>
    </location>
</feature>
<evidence type="ECO:0000256" key="2">
    <source>
        <dbReference type="ARBA" id="ARBA00022692"/>
    </source>
</evidence>
<comment type="caution">
    <text evidence="6">The sequence shown here is derived from an EMBL/GenBank/DDBJ whole genome shotgun (WGS) entry which is preliminary data.</text>
</comment>
<name>A0ABT9JGH8_9RHOB</name>
<keyword evidence="5" id="KW-0813">Transport</keyword>
<keyword evidence="4 5" id="KW-0472">Membrane</keyword>
<dbReference type="RefSeq" id="WP_305964725.1">
    <property type="nucleotide sequence ID" value="NZ_JAVAMQ010000025.1"/>
</dbReference>
<comment type="function">
    <text evidence="5">Part of the twin-arginine translocation (Tat) system that transports large folded proteins containing a characteristic twin-arginine motif in their signal peptide across membranes. Together with TatB, TatC is part of a receptor directly interacting with Tat signal peptides.</text>
</comment>
<evidence type="ECO:0000313" key="6">
    <source>
        <dbReference type="EMBL" id="MDP5308894.1"/>
    </source>
</evidence>
<dbReference type="Pfam" id="PF00902">
    <property type="entry name" value="TatC"/>
    <property type="match status" value="1"/>
</dbReference>
<dbReference type="HAMAP" id="MF_00902">
    <property type="entry name" value="TatC"/>
    <property type="match status" value="1"/>
</dbReference>
<organism evidence="6 7">
    <name type="scientific">Paracoccus spongiarum</name>
    <dbReference type="NCBI Taxonomy" id="3064387"/>
    <lineage>
        <taxon>Bacteria</taxon>
        <taxon>Pseudomonadati</taxon>
        <taxon>Pseudomonadota</taxon>
        <taxon>Alphaproteobacteria</taxon>
        <taxon>Rhodobacterales</taxon>
        <taxon>Paracoccaceae</taxon>
        <taxon>Paracoccus</taxon>
    </lineage>
</organism>
<feature type="transmembrane region" description="Helical" evidence="5">
    <location>
        <begin position="29"/>
        <end position="47"/>
    </location>
</feature>
<dbReference type="NCBIfam" id="TIGR00945">
    <property type="entry name" value="tatC"/>
    <property type="match status" value="1"/>
</dbReference>
<keyword evidence="5" id="KW-1003">Cell membrane</keyword>
<keyword evidence="2 5" id="KW-0812">Transmembrane</keyword>